<proteinExistence type="predicted"/>
<dbReference type="SMART" id="SM00530">
    <property type="entry name" value="HTH_XRE"/>
    <property type="match status" value="1"/>
</dbReference>
<dbReference type="EMBL" id="JAABLQ010000001">
    <property type="protein sequence ID" value="NBN78702.1"/>
    <property type="molecule type" value="Genomic_DNA"/>
</dbReference>
<organism evidence="2 3">
    <name type="scientific">Pannonibacter tanglangensis</name>
    <dbReference type="NCBI Taxonomy" id="2750084"/>
    <lineage>
        <taxon>Bacteria</taxon>
        <taxon>Pseudomonadati</taxon>
        <taxon>Pseudomonadota</taxon>
        <taxon>Alphaproteobacteria</taxon>
        <taxon>Hyphomicrobiales</taxon>
        <taxon>Stappiaceae</taxon>
        <taxon>Pannonibacter</taxon>
    </lineage>
</organism>
<dbReference type="Gene3D" id="1.10.260.40">
    <property type="entry name" value="lambda repressor-like DNA-binding domains"/>
    <property type="match status" value="1"/>
</dbReference>
<reference evidence="3" key="1">
    <citation type="submission" date="2020-01" db="EMBL/GenBank/DDBJ databases">
        <authorList>
            <person name="Fang Y."/>
            <person name="Sun R."/>
            <person name="Nie L."/>
            <person name="He J."/>
            <person name="Hao L."/>
            <person name="Wang L."/>
            <person name="Su S."/>
            <person name="Lv E."/>
            <person name="Zhang Z."/>
            <person name="Xie R."/>
            <person name="Liu H."/>
        </authorList>
    </citation>
    <scope>NUCLEOTIDE SEQUENCE [LARGE SCALE GENOMIC DNA]</scope>
    <source>
        <strain evidence="3">XCT-53</strain>
    </source>
</reference>
<evidence type="ECO:0000259" key="1">
    <source>
        <dbReference type="PROSITE" id="PS50943"/>
    </source>
</evidence>
<evidence type="ECO:0000313" key="3">
    <source>
        <dbReference type="Proteomes" id="UP000586722"/>
    </source>
</evidence>
<protein>
    <recommendedName>
        <fullName evidence="1">HTH cro/C1-type domain-containing protein</fullName>
    </recommendedName>
</protein>
<dbReference type="InterPro" id="IPR001387">
    <property type="entry name" value="Cro/C1-type_HTH"/>
</dbReference>
<dbReference type="InterPro" id="IPR010982">
    <property type="entry name" value="Lambda_DNA-bd_dom_sf"/>
</dbReference>
<dbReference type="Pfam" id="PF13443">
    <property type="entry name" value="HTH_26"/>
    <property type="match status" value="1"/>
</dbReference>
<dbReference type="CDD" id="cd00093">
    <property type="entry name" value="HTH_XRE"/>
    <property type="match status" value="1"/>
</dbReference>
<dbReference type="GO" id="GO:0003677">
    <property type="term" value="F:DNA binding"/>
    <property type="evidence" value="ECO:0007669"/>
    <property type="project" value="InterPro"/>
</dbReference>
<dbReference type="RefSeq" id="WP_161708612.1">
    <property type="nucleotide sequence ID" value="NZ_JAABLQ010000001.1"/>
</dbReference>
<name>A0A7X5J9A6_9HYPH</name>
<evidence type="ECO:0000313" key="2">
    <source>
        <dbReference type="EMBL" id="NBN78702.1"/>
    </source>
</evidence>
<gene>
    <name evidence="2" type="ORF">GWI72_10530</name>
</gene>
<dbReference type="SUPFAM" id="SSF47413">
    <property type="entry name" value="lambda repressor-like DNA-binding domains"/>
    <property type="match status" value="1"/>
</dbReference>
<dbReference type="PROSITE" id="PS50943">
    <property type="entry name" value="HTH_CROC1"/>
    <property type="match status" value="1"/>
</dbReference>
<keyword evidence="3" id="KW-1185">Reference proteome</keyword>
<sequence>MDAEHLGDRISATQVGDDSGGRLMVHGEIMRKSLEESQAILDRDRSVFRVFNLPMTRQILANWLAEGLGRRAMTQADLARAVRMEPSKISKIIRLEREMNAEELLRIAYVLDLEPPLLPDITKSVIVPRPDAEDDPEDERLFDLAIQMAAEDEAISANGLAKNSDFLHDVYRHYVRLRKLSRRAVQRRPAASN</sequence>
<feature type="domain" description="HTH cro/C1-type" evidence="1">
    <location>
        <begin position="70"/>
        <end position="118"/>
    </location>
</feature>
<dbReference type="AlphaFoldDB" id="A0A7X5J9A6"/>
<dbReference type="Proteomes" id="UP000586722">
    <property type="component" value="Unassembled WGS sequence"/>
</dbReference>
<comment type="caution">
    <text evidence="2">The sequence shown here is derived from an EMBL/GenBank/DDBJ whole genome shotgun (WGS) entry which is preliminary data.</text>
</comment>
<accession>A0A7X5J9A6</accession>